<feature type="domain" description="Amino acid transporter transmembrane" evidence="7">
    <location>
        <begin position="76"/>
        <end position="478"/>
    </location>
</feature>
<evidence type="ECO:0000256" key="5">
    <source>
        <dbReference type="SAM" id="MobiDB-lite"/>
    </source>
</evidence>
<reference evidence="9" key="1">
    <citation type="submission" date="2025-08" db="UniProtKB">
        <authorList>
            <consortium name="RefSeq"/>
        </authorList>
    </citation>
    <scope>IDENTIFICATION</scope>
    <source>
        <tissue evidence="9">Total insect</tissue>
    </source>
</reference>
<feature type="transmembrane region" description="Helical" evidence="6">
    <location>
        <begin position="350"/>
        <end position="372"/>
    </location>
</feature>
<dbReference type="RefSeq" id="XP_034255047.1">
    <property type="nucleotide sequence ID" value="XM_034399156.1"/>
</dbReference>
<name>A0A6P9AAC1_THRPL</name>
<feature type="transmembrane region" description="Helical" evidence="6">
    <location>
        <begin position="207"/>
        <end position="224"/>
    </location>
</feature>
<evidence type="ECO:0000256" key="1">
    <source>
        <dbReference type="ARBA" id="ARBA00004141"/>
    </source>
</evidence>
<keyword evidence="4 6" id="KW-0472">Membrane</keyword>
<dbReference type="InParanoid" id="A0A6P9AAC1"/>
<feature type="transmembrane region" description="Helical" evidence="6">
    <location>
        <begin position="418"/>
        <end position="438"/>
    </location>
</feature>
<evidence type="ECO:0000256" key="6">
    <source>
        <dbReference type="SAM" id="Phobius"/>
    </source>
</evidence>
<dbReference type="Pfam" id="PF01490">
    <property type="entry name" value="Aa_trans"/>
    <property type="match status" value="1"/>
</dbReference>
<feature type="transmembrane region" description="Helical" evidence="6">
    <location>
        <begin position="273"/>
        <end position="291"/>
    </location>
</feature>
<keyword evidence="8" id="KW-1185">Reference proteome</keyword>
<dbReference type="KEGG" id="tpal:117653470"/>
<comment type="subcellular location">
    <subcellularLocation>
        <location evidence="1">Membrane</location>
        <topology evidence="1">Multi-pass membrane protein</topology>
    </subcellularLocation>
</comment>
<feature type="transmembrane region" description="Helical" evidence="6">
    <location>
        <begin position="172"/>
        <end position="191"/>
    </location>
</feature>
<feature type="transmembrane region" description="Helical" evidence="6">
    <location>
        <begin position="392"/>
        <end position="412"/>
    </location>
</feature>
<proteinExistence type="predicted"/>
<gene>
    <name evidence="9" type="primary">LOC117653470</name>
</gene>
<dbReference type="AlphaFoldDB" id="A0A6P9AAC1"/>
<dbReference type="PANTHER" id="PTHR22950:SF680">
    <property type="entry name" value="PROTON-COUPLED AMINO ACID TRANSPORTER 4-LIKE PROTEIN"/>
    <property type="match status" value="1"/>
</dbReference>
<evidence type="ECO:0000259" key="7">
    <source>
        <dbReference type="Pfam" id="PF01490"/>
    </source>
</evidence>
<evidence type="ECO:0000256" key="2">
    <source>
        <dbReference type="ARBA" id="ARBA00022692"/>
    </source>
</evidence>
<protein>
    <submittedName>
        <fullName evidence="9">Proton-coupled amino acid transporter-like protein CG1139 isoform X1</fullName>
    </submittedName>
</protein>
<organism evidence="9">
    <name type="scientific">Thrips palmi</name>
    <name type="common">Melon thrips</name>
    <dbReference type="NCBI Taxonomy" id="161013"/>
    <lineage>
        <taxon>Eukaryota</taxon>
        <taxon>Metazoa</taxon>
        <taxon>Ecdysozoa</taxon>
        <taxon>Arthropoda</taxon>
        <taxon>Hexapoda</taxon>
        <taxon>Insecta</taxon>
        <taxon>Pterygota</taxon>
        <taxon>Neoptera</taxon>
        <taxon>Paraneoptera</taxon>
        <taxon>Thysanoptera</taxon>
        <taxon>Terebrantia</taxon>
        <taxon>Thripoidea</taxon>
        <taxon>Thripidae</taxon>
        <taxon>Thrips</taxon>
    </lineage>
</organism>
<feature type="transmembrane region" description="Helical" evidence="6">
    <location>
        <begin position="459"/>
        <end position="483"/>
    </location>
</feature>
<accession>A0A6P9AAC1</accession>
<dbReference type="Proteomes" id="UP000515158">
    <property type="component" value="Unplaced"/>
</dbReference>
<evidence type="ECO:0000256" key="4">
    <source>
        <dbReference type="ARBA" id="ARBA00023136"/>
    </source>
</evidence>
<evidence type="ECO:0000313" key="8">
    <source>
        <dbReference type="Proteomes" id="UP000515158"/>
    </source>
</evidence>
<feature type="region of interest" description="Disordered" evidence="5">
    <location>
        <begin position="1"/>
        <end position="67"/>
    </location>
</feature>
<keyword evidence="3 6" id="KW-1133">Transmembrane helix</keyword>
<evidence type="ECO:0000256" key="3">
    <source>
        <dbReference type="ARBA" id="ARBA00022989"/>
    </source>
</evidence>
<feature type="transmembrane region" description="Helical" evidence="6">
    <location>
        <begin position="236"/>
        <end position="253"/>
    </location>
</feature>
<dbReference type="GeneID" id="117653470"/>
<dbReference type="InterPro" id="IPR013057">
    <property type="entry name" value="AA_transpt_TM"/>
</dbReference>
<dbReference type="PANTHER" id="PTHR22950">
    <property type="entry name" value="AMINO ACID TRANSPORTER"/>
    <property type="match status" value="1"/>
</dbReference>
<sequence>MHHDNAGFQYDPNDSASPPARAEKAALDLAGSASVKKGTAMATSQPLPMKSVSGKSRDAEADDYDPFDNRELDHPLTNFDALFHMMKASCGSGILAMPQAFFHAGWALGLGGTAAIGFLCTYCVHILIQSEYAICKRRRVPSLNYHEIAREGFLEGPPIFKKLSKVAEYSEHIFLCIYQIGTMSVYTVFVAKSVEAVAEQYGAKLDIRLYMCILLLPLILINYIRNLKYLAPFSSFSLVATIIAFGVVLSYIFKDLPNISTVEPVGEVQNWPLFFGTVIFALEAIGVVVPLGNEMRRPREYLGKFGVLNRGMVPIVMLYVFLGFFGYLKYGSNAMASITLNLPQDEIPAQVVKILIAIAIFGTHPLQCYVVIDIVWGTYLQPRFLKHNHVLFIEYVVRTALVLLAFIFAVAVPNLGPIISLVGALSLSVVGIMLPALIQLSTFWYQTHGLAFKWLLTKNALLAVFAVIGLVSGTYASIVDIIATYA</sequence>
<feature type="transmembrane region" description="Helical" evidence="6">
    <location>
        <begin position="312"/>
        <end position="330"/>
    </location>
</feature>
<dbReference type="OrthoDB" id="1684102at2759"/>
<dbReference type="GO" id="GO:0015179">
    <property type="term" value="F:L-amino acid transmembrane transporter activity"/>
    <property type="evidence" value="ECO:0007669"/>
    <property type="project" value="TreeGrafter"/>
</dbReference>
<feature type="transmembrane region" description="Helical" evidence="6">
    <location>
        <begin position="106"/>
        <end position="128"/>
    </location>
</feature>
<evidence type="ECO:0000313" key="9">
    <source>
        <dbReference type="RefSeq" id="XP_034255047.1"/>
    </source>
</evidence>
<dbReference type="GO" id="GO:0005774">
    <property type="term" value="C:vacuolar membrane"/>
    <property type="evidence" value="ECO:0007669"/>
    <property type="project" value="TreeGrafter"/>
</dbReference>
<keyword evidence="2 6" id="KW-0812">Transmembrane</keyword>